<sequence length="151" mass="16445">MKSIKPKPIYLFLLIVLQFSKKPAIAMVMEGGSGSISTTDDSCNKDKCLILCKKLQPEAEAVCSSTHIGFCECKFNIPCLICSLVCKKAGLEAECDEDHGCRCSVKPEVCPPWDCSESCKNDPIAKTCSIMTAVACLKYGPMHFCTCLCTK</sequence>
<comment type="caution">
    <text evidence="2">The sequence shown here is derived from an EMBL/GenBank/DDBJ whole genome shotgun (WGS) entry which is preliminary data.</text>
</comment>
<keyword evidence="3" id="KW-1185">Reference proteome</keyword>
<gene>
    <name evidence="2" type="ORF">HHI36_003238</name>
</gene>
<dbReference type="AlphaFoldDB" id="A0ABD2PDB5"/>
<dbReference type="Proteomes" id="UP001516400">
    <property type="component" value="Unassembled WGS sequence"/>
</dbReference>
<keyword evidence="1" id="KW-0732">Signal</keyword>
<evidence type="ECO:0000256" key="1">
    <source>
        <dbReference type="SAM" id="SignalP"/>
    </source>
</evidence>
<accession>A0ABD2PDB5</accession>
<feature type="chain" id="PRO_5044819441" evidence="1">
    <location>
        <begin position="27"/>
        <end position="151"/>
    </location>
</feature>
<evidence type="ECO:0000313" key="3">
    <source>
        <dbReference type="Proteomes" id="UP001516400"/>
    </source>
</evidence>
<dbReference type="EMBL" id="JABFTP020000185">
    <property type="protein sequence ID" value="KAL3288805.1"/>
    <property type="molecule type" value="Genomic_DNA"/>
</dbReference>
<evidence type="ECO:0000313" key="2">
    <source>
        <dbReference type="EMBL" id="KAL3288805.1"/>
    </source>
</evidence>
<proteinExistence type="predicted"/>
<protein>
    <submittedName>
        <fullName evidence="2">Uncharacterized protein</fullName>
    </submittedName>
</protein>
<reference evidence="2 3" key="1">
    <citation type="journal article" date="2021" name="BMC Biol.">
        <title>Horizontally acquired antibacterial genes associated with adaptive radiation of ladybird beetles.</title>
        <authorList>
            <person name="Li H.S."/>
            <person name="Tang X.F."/>
            <person name="Huang Y.H."/>
            <person name="Xu Z.Y."/>
            <person name="Chen M.L."/>
            <person name="Du X.Y."/>
            <person name="Qiu B.Y."/>
            <person name="Chen P.T."/>
            <person name="Zhang W."/>
            <person name="Slipinski A."/>
            <person name="Escalona H.E."/>
            <person name="Waterhouse R.M."/>
            <person name="Zwick A."/>
            <person name="Pang H."/>
        </authorList>
    </citation>
    <scope>NUCLEOTIDE SEQUENCE [LARGE SCALE GENOMIC DNA]</scope>
    <source>
        <strain evidence="2">SYSU2018</strain>
    </source>
</reference>
<feature type="signal peptide" evidence="1">
    <location>
        <begin position="1"/>
        <end position="26"/>
    </location>
</feature>
<name>A0ABD2PDB5_9CUCU</name>
<organism evidence="2 3">
    <name type="scientific">Cryptolaemus montrouzieri</name>
    <dbReference type="NCBI Taxonomy" id="559131"/>
    <lineage>
        <taxon>Eukaryota</taxon>
        <taxon>Metazoa</taxon>
        <taxon>Ecdysozoa</taxon>
        <taxon>Arthropoda</taxon>
        <taxon>Hexapoda</taxon>
        <taxon>Insecta</taxon>
        <taxon>Pterygota</taxon>
        <taxon>Neoptera</taxon>
        <taxon>Endopterygota</taxon>
        <taxon>Coleoptera</taxon>
        <taxon>Polyphaga</taxon>
        <taxon>Cucujiformia</taxon>
        <taxon>Coccinelloidea</taxon>
        <taxon>Coccinellidae</taxon>
        <taxon>Scymninae</taxon>
        <taxon>Scymnini</taxon>
        <taxon>Cryptolaemus</taxon>
    </lineage>
</organism>